<organism evidence="1 2">
    <name type="scientific">Ustilaginoidea virens</name>
    <name type="common">Rice false smut fungus</name>
    <name type="synonym">Villosiclava virens</name>
    <dbReference type="NCBI Taxonomy" id="1159556"/>
    <lineage>
        <taxon>Eukaryota</taxon>
        <taxon>Fungi</taxon>
        <taxon>Dikarya</taxon>
        <taxon>Ascomycota</taxon>
        <taxon>Pezizomycotina</taxon>
        <taxon>Sordariomycetes</taxon>
        <taxon>Hypocreomycetidae</taxon>
        <taxon>Hypocreales</taxon>
        <taxon>Clavicipitaceae</taxon>
        <taxon>Ustilaginoidea</taxon>
    </lineage>
</organism>
<proteinExistence type="predicted"/>
<dbReference type="KEGG" id="uvi:66064021"/>
<dbReference type="GeneID" id="66064021"/>
<keyword evidence="2" id="KW-1185">Reference proteome</keyword>
<dbReference type="AlphaFoldDB" id="A0A8E5HPC0"/>
<accession>A0A8E5HPC0</accession>
<sequence length="114" mass="12698">MSPSATGEAQRFNVKSRVMLPAQMIKLRADPRKATLYLIKLFGGAYYLKSHTPAHNYNFNNNKVRGACFTASSKGKLWLLSALFTIRAFELMEIGHSVSIASMTHTGFLETRNG</sequence>
<protein>
    <submittedName>
        <fullName evidence="1">Uncharacterized protein</fullName>
    </submittedName>
</protein>
<name>A0A8E5HPC0_USTVR</name>
<dbReference type="RefSeq" id="XP_042996675.1">
    <property type="nucleotide sequence ID" value="XM_043140741.1"/>
</dbReference>
<gene>
    <name evidence="1" type="ORF">UV8b_03243</name>
</gene>
<reference evidence="1" key="1">
    <citation type="submission" date="2020-03" db="EMBL/GenBank/DDBJ databases">
        <title>A mixture of massive structural variations and highly conserved coding sequences in Ustilaginoidea virens genome.</title>
        <authorList>
            <person name="Zhang K."/>
            <person name="Zhao Z."/>
            <person name="Zhang Z."/>
            <person name="Li Y."/>
            <person name="Hsiang T."/>
            <person name="Sun W."/>
        </authorList>
    </citation>
    <scope>NUCLEOTIDE SEQUENCE</scope>
    <source>
        <strain evidence="1">UV-8b</strain>
    </source>
</reference>
<evidence type="ECO:0000313" key="2">
    <source>
        <dbReference type="Proteomes" id="UP000027002"/>
    </source>
</evidence>
<dbReference type="Proteomes" id="UP000027002">
    <property type="component" value="Chromosome 2"/>
</dbReference>
<dbReference type="EMBL" id="CP072754">
    <property type="protein sequence ID" value="QUC19002.1"/>
    <property type="molecule type" value="Genomic_DNA"/>
</dbReference>
<evidence type="ECO:0000313" key="1">
    <source>
        <dbReference type="EMBL" id="QUC19002.1"/>
    </source>
</evidence>